<dbReference type="InterPro" id="IPR050249">
    <property type="entry name" value="Pseudomonas-type_ThrB"/>
</dbReference>
<dbReference type="AlphaFoldDB" id="A0A4D9D270"/>
<feature type="region of interest" description="Disordered" evidence="10">
    <location>
        <begin position="107"/>
        <end position="132"/>
    </location>
</feature>
<dbReference type="PANTHER" id="PTHR21064:SF1">
    <property type="entry name" value="HYDROXYLYSINE KINASE"/>
    <property type="match status" value="1"/>
</dbReference>
<comment type="subcellular location">
    <subcellularLocation>
        <location evidence="1">Cytoplasm</location>
    </subcellularLocation>
</comment>
<comment type="similarity">
    <text evidence="2">Belongs to the aminoglycoside phosphotransferase family.</text>
</comment>
<dbReference type="SUPFAM" id="SSF56112">
    <property type="entry name" value="Protein kinase-like (PK-like)"/>
    <property type="match status" value="1"/>
</dbReference>
<dbReference type="Pfam" id="PF01636">
    <property type="entry name" value="APH"/>
    <property type="match status" value="1"/>
</dbReference>
<comment type="catalytic activity">
    <reaction evidence="6">
        <text>(5R)-5-hydroxy-L-lysine + GTP = (5R)-5-phosphooxy-L-lysine + GDP + H(+)</text>
        <dbReference type="Rhea" id="RHEA:19049"/>
        <dbReference type="ChEBI" id="CHEBI:15378"/>
        <dbReference type="ChEBI" id="CHEBI:37565"/>
        <dbReference type="ChEBI" id="CHEBI:57882"/>
        <dbReference type="ChEBI" id="CHEBI:58189"/>
        <dbReference type="ChEBI" id="CHEBI:58357"/>
        <dbReference type="EC" id="2.7.1.81"/>
    </reaction>
</comment>
<evidence type="ECO:0000256" key="2">
    <source>
        <dbReference type="ARBA" id="ARBA00006219"/>
    </source>
</evidence>
<evidence type="ECO:0000313" key="12">
    <source>
        <dbReference type="EMBL" id="TFJ85466.1"/>
    </source>
</evidence>
<feature type="compositionally biased region" description="Pro residues" evidence="10">
    <location>
        <begin position="107"/>
        <end position="121"/>
    </location>
</feature>
<dbReference type="GO" id="GO:0005737">
    <property type="term" value="C:cytoplasm"/>
    <property type="evidence" value="ECO:0007669"/>
    <property type="project" value="UniProtKB-SubCell"/>
</dbReference>
<evidence type="ECO:0000256" key="3">
    <source>
        <dbReference type="ARBA" id="ARBA00022490"/>
    </source>
</evidence>
<dbReference type="OrthoDB" id="6288734at2759"/>
<evidence type="ECO:0000256" key="1">
    <source>
        <dbReference type="ARBA" id="ARBA00004496"/>
    </source>
</evidence>
<evidence type="ECO:0000256" key="4">
    <source>
        <dbReference type="ARBA" id="ARBA00022679"/>
    </source>
</evidence>
<evidence type="ECO:0000256" key="10">
    <source>
        <dbReference type="SAM" id="MobiDB-lite"/>
    </source>
</evidence>
<keyword evidence="3" id="KW-0963">Cytoplasm</keyword>
<accession>A0A4D9D270</accession>
<comment type="caution">
    <text evidence="12">The sequence shown here is derived from an EMBL/GenBank/DDBJ whole genome shotgun (WGS) entry which is preliminary data.</text>
</comment>
<feature type="compositionally biased region" description="Pro residues" evidence="10">
    <location>
        <begin position="170"/>
        <end position="188"/>
    </location>
</feature>
<dbReference type="PANTHER" id="PTHR21064">
    <property type="entry name" value="AMINOGLYCOSIDE PHOSPHOTRANSFERASE DOMAIN-CONTAINING PROTEIN-RELATED"/>
    <property type="match status" value="1"/>
</dbReference>
<evidence type="ECO:0000259" key="11">
    <source>
        <dbReference type="Pfam" id="PF01636"/>
    </source>
</evidence>
<gene>
    <name evidence="12" type="ORF">NSK_002976</name>
</gene>
<sequence>MSAEDEEQRKGLKPVVDIATAVHIAHQIWGLRVADDDDPPRPLESYDDCNFYMPGILPASLEPSQQRHKYLLKIQNGVESRTPEVLAFQHATMARLTAAGLSCPRPVPLPPSVPPPRPASTPPSTEKAMPPASSHTVFHTLPVRVGPATPLAVRLFHWVEGTPLVDVPFPPLPPPSSPPPASPSPSLPPQAAALLAAGRYLSRIEQALTGFDHPGSHRRHMWDVRHFASLRPWTRYLPEEGGKRALVVSVLEAFVREVVPVAEGGGKGGGEDGGEGLRMDSSQAGEERAMAGFREGVIMGDWNDANIIVAPRAPSQVRGLIDLGDALWTWQVNEVAIAMAYAAVSALGKAYPVQAAALLLRGWAAGSSTLPQREGAHLRTLTCARLAISVTLGAYSFAQNPENKYLLIHAQPAWSALRTLWGSERKRVEEVFTMAWEGGREGGREGGGKEEDAVFWERIILKGFPLVGEEKTNW</sequence>
<keyword evidence="13" id="KW-1185">Reference proteome</keyword>
<dbReference type="Proteomes" id="UP000355283">
    <property type="component" value="Unassembled WGS sequence"/>
</dbReference>
<evidence type="ECO:0000256" key="5">
    <source>
        <dbReference type="ARBA" id="ARBA00022777"/>
    </source>
</evidence>
<organism evidence="12 13">
    <name type="scientific">Nannochloropsis salina CCMP1776</name>
    <dbReference type="NCBI Taxonomy" id="1027361"/>
    <lineage>
        <taxon>Eukaryota</taxon>
        <taxon>Sar</taxon>
        <taxon>Stramenopiles</taxon>
        <taxon>Ochrophyta</taxon>
        <taxon>Eustigmatophyceae</taxon>
        <taxon>Eustigmatales</taxon>
        <taxon>Monodopsidaceae</taxon>
        <taxon>Microchloropsis</taxon>
        <taxon>Microchloropsis salina</taxon>
    </lineage>
</organism>
<evidence type="ECO:0000256" key="8">
    <source>
        <dbReference type="ARBA" id="ARBA00038873"/>
    </source>
</evidence>
<keyword evidence="5" id="KW-0418">Kinase</keyword>
<proteinExistence type="inferred from homology"/>
<keyword evidence="4" id="KW-0808">Transferase</keyword>
<feature type="region of interest" description="Disordered" evidence="10">
    <location>
        <begin position="170"/>
        <end position="189"/>
    </location>
</feature>
<dbReference type="InterPro" id="IPR011009">
    <property type="entry name" value="Kinase-like_dom_sf"/>
</dbReference>
<protein>
    <recommendedName>
        <fullName evidence="9">Hydroxylysine kinase</fullName>
        <ecNumber evidence="8">2.7.1.81</ecNumber>
    </recommendedName>
</protein>
<evidence type="ECO:0000256" key="7">
    <source>
        <dbReference type="ARBA" id="ARBA00037368"/>
    </source>
</evidence>
<evidence type="ECO:0000256" key="9">
    <source>
        <dbReference type="ARBA" id="ARBA00040505"/>
    </source>
</evidence>
<feature type="domain" description="Aminoglycoside phosphotransferase" evidence="11">
    <location>
        <begin position="67"/>
        <end position="365"/>
    </location>
</feature>
<dbReference type="EC" id="2.7.1.81" evidence="8"/>
<evidence type="ECO:0000256" key="6">
    <source>
        <dbReference type="ARBA" id="ARBA00036820"/>
    </source>
</evidence>
<dbReference type="GO" id="GO:0047992">
    <property type="term" value="F:hydroxylysine kinase activity"/>
    <property type="evidence" value="ECO:0007669"/>
    <property type="project" value="UniProtKB-EC"/>
</dbReference>
<name>A0A4D9D270_9STRA</name>
<dbReference type="EMBL" id="SDOX01000011">
    <property type="protein sequence ID" value="TFJ85466.1"/>
    <property type="molecule type" value="Genomic_DNA"/>
</dbReference>
<dbReference type="InterPro" id="IPR002575">
    <property type="entry name" value="Aminoglycoside_PTrfase"/>
</dbReference>
<comment type="function">
    <text evidence="7">Catalyzes the GTP-dependent phosphorylation of 5-hydroxy-L-lysine.</text>
</comment>
<reference evidence="12 13" key="1">
    <citation type="submission" date="2019-01" db="EMBL/GenBank/DDBJ databases">
        <title>Nuclear Genome Assembly of the Microalgal Biofuel strain Nannochloropsis salina CCMP1776.</title>
        <authorList>
            <person name="Hovde B."/>
        </authorList>
    </citation>
    <scope>NUCLEOTIDE SEQUENCE [LARGE SCALE GENOMIC DNA]</scope>
    <source>
        <strain evidence="12 13">CCMP1776</strain>
    </source>
</reference>
<evidence type="ECO:0000313" key="13">
    <source>
        <dbReference type="Proteomes" id="UP000355283"/>
    </source>
</evidence>